<dbReference type="OrthoDB" id="2427704at2"/>
<gene>
    <name evidence="2" type="ORF">E1757_20790</name>
</gene>
<organism evidence="2 3">
    <name type="scientific">Paenibacillus piri</name>
    <dbReference type="NCBI Taxonomy" id="2547395"/>
    <lineage>
        <taxon>Bacteria</taxon>
        <taxon>Bacillati</taxon>
        <taxon>Bacillota</taxon>
        <taxon>Bacilli</taxon>
        <taxon>Bacillales</taxon>
        <taxon>Paenibacillaceae</taxon>
        <taxon>Paenibacillus</taxon>
    </lineage>
</organism>
<dbReference type="Proteomes" id="UP000295636">
    <property type="component" value="Unassembled WGS sequence"/>
</dbReference>
<reference evidence="2 3" key="1">
    <citation type="submission" date="2019-03" db="EMBL/GenBank/DDBJ databases">
        <title>This is whole genome sequence of Paenibacillus sp MS74 strain.</title>
        <authorList>
            <person name="Trinh H.N."/>
        </authorList>
    </citation>
    <scope>NUCLEOTIDE SEQUENCE [LARGE SCALE GENOMIC DNA]</scope>
    <source>
        <strain evidence="2 3">MS74</strain>
    </source>
</reference>
<keyword evidence="3" id="KW-1185">Reference proteome</keyword>
<accession>A0A4R5KLZ8</accession>
<protein>
    <recommendedName>
        <fullName evidence="4">IDEAL domain-containing protein</fullName>
    </recommendedName>
</protein>
<proteinExistence type="predicted"/>
<dbReference type="AlphaFoldDB" id="A0A4R5KLZ8"/>
<feature type="region of interest" description="Disordered" evidence="1">
    <location>
        <begin position="106"/>
        <end position="131"/>
    </location>
</feature>
<comment type="caution">
    <text evidence="2">The sequence shown here is derived from an EMBL/GenBank/DDBJ whole genome shotgun (WGS) entry which is preliminary data.</text>
</comment>
<evidence type="ECO:0000313" key="3">
    <source>
        <dbReference type="Proteomes" id="UP000295636"/>
    </source>
</evidence>
<evidence type="ECO:0008006" key="4">
    <source>
        <dbReference type="Google" id="ProtNLM"/>
    </source>
</evidence>
<name>A0A4R5KLZ8_9BACL</name>
<sequence length="131" mass="14416">MVWAKHQAVQIGDWVSGTSFLDERFIGYVESIGGNGTVKVFVTQSDHQEAIGEWVEGSLAKLDKLDDYVPNELSDLQSLMDLALMARDEAWFNELAGALRAVETNRNGAAPSGDKPYGSGNGQWTRRVKID</sequence>
<evidence type="ECO:0000313" key="2">
    <source>
        <dbReference type="EMBL" id="TDF95530.1"/>
    </source>
</evidence>
<dbReference type="EMBL" id="SMRT01000010">
    <property type="protein sequence ID" value="TDF95530.1"/>
    <property type="molecule type" value="Genomic_DNA"/>
</dbReference>
<dbReference type="RefSeq" id="WP_133231637.1">
    <property type="nucleotide sequence ID" value="NZ_SMRT01000010.1"/>
</dbReference>
<evidence type="ECO:0000256" key="1">
    <source>
        <dbReference type="SAM" id="MobiDB-lite"/>
    </source>
</evidence>